<keyword evidence="1" id="KW-0732">Signal</keyword>
<dbReference type="InterPro" id="IPR009880">
    <property type="entry name" value="Glyoxal_oxidase_N"/>
</dbReference>
<dbReference type="SUPFAM" id="SSF81296">
    <property type="entry name" value="E set domains"/>
    <property type="match status" value="1"/>
</dbReference>
<feature type="domain" description="Glyoxal oxidase N-terminal" evidence="2">
    <location>
        <begin position="60"/>
        <end position="422"/>
    </location>
</feature>
<dbReference type="InterPro" id="IPR013783">
    <property type="entry name" value="Ig-like_fold"/>
</dbReference>
<dbReference type="InterPro" id="IPR037293">
    <property type="entry name" value="Gal_Oxidase_central_sf"/>
</dbReference>
<dbReference type="PANTHER" id="PTHR32208">
    <property type="entry name" value="SECRETED PROTEIN-RELATED"/>
    <property type="match status" value="1"/>
</dbReference>
<dbReference type="Gene3D" id="2.130.10.80">
    <property type="entry name" value="Galactose oxidase/kelch, beta-propeller"/>
    <property type="match status" value="1"/>
</dbReference>
<dbReference type="PANTHER" id="PTHR32208:SF96">
    <property type="entry name" value="GLYOXAL OXIDASE"/>
    <property type="match status" value="1"/>
</dbReference>
<accession>A0A5C3QN62</accession>
<evidence type="ECO:0000313" key="5">
    <source>
        <dbReference type="Proteomes" id="UP000305067"/>
    </source>
</evidence>
<evidence type="ECO:0000256" key="1">
    <source>
        <dbReference type="ARBA" id="ARBA00022729"/>
    </source>
</evidence>
<name>A0A5C3QN62_9AGAR</name>
<proteinExistence type="predicted"/>
<sequence>MQWRVHALFAELSLRAPSWQFVDVGNTGIVALELQVVSETLAILLDFPGGAPLQINNHIAWGALWTFKTNTVTLLDLLTNGFCASGHFLSNASMVSVGGSRAAAPGGADQSGLISLRIFEPCTSSDGSGCGIFDDPAQAHERCKMLIVGEIQEPNPFFNTPSMAVNTFEFFPATDGDVTRPSPFLERSMPANLFPRIFALPDGKIFMAANSRTIIYDMEARTERMLPDIPNGVRITNTYDGTAQLLPLSPAKYVPEVLVCGGTNSSDQVNPATELSSQDPASDQCSRIVLTEEGIRKGWEVERMLEGRMMPEMVLLPSGEVLIINGVGTGYASTFGVRDLVGQSNADHPILTPSLYTPSAPRGKRITNKGPPTSAIPRMYHSGVTLTPMGNLFVAGSNSNLFFNNNTVFNSELRAEYLNLPYTSMDCPVLRSVPKKIRYNRQFTISVDIPRSLRSGKMKVALMDLGFSSHAFHSGNRVVFMDAELSSNGKTLKIMPPPNNRVYPPGPGFIYLTIDDVTSVGVQVMVGSGATPPLADEGLLMNKSLFALFTNSVRL</sequence>
<evidence type="ECO:0000313" key="4">
    <source>
        <dbReference type="EMBL" id="TFL03415.1"/>
    </source>
</evidence>
<dbReference type="EMBL" id="ML178820">
    <property type="protein sequence ID" value="TFL03415.1"/>
    <property type="molecule type" value="Genomic_DNA"/>
</dbReference>
<protein>
    <submittedName>
        <fullName evidence="4">Glyoxal oxidase N-terminus-domain-containing protein</fullName>
    </submittedName>
</protein>
<dbReference type="Proteomes" id="UP000305067">
    <property type="component" value="Unassembled WGS sequence"/>
</dbReference>
<keyword evidence="5" id="KW-1185">Reference proteome</keyword>
<dbReference type="InterPro" id="IPR015202">
    <property type="entry name" value="GO-like_E_set"/>
</dbReference>
<dbReference type="InterPro" id="IPR014756">
    <property type="entry name" value="Ig_E-set"/>
</dbReference>
<dbReference type="Pfam" id="PF07250">
    <property type="entry name" value="Glyoxal_oxid_N"/>
    <property type="match status" value="1"/>
</dbReference>
<dbReference type="CDD" id="cd02851">
    <property type="entry name" value="E_set_GO_C"/>
    <property type="match status" value="1"/>
</dbReference>
<reference evidence="4 5" key="1">
    <citation type="journal article" date="2019" name="Nat. Ecol. Evol.">
        <title>Megaphylogeny resolves global patterns of mushroom evolution.</title>
        <authorList>
            <person name="Varga T."/>
            <person name="Krizsan K."/>
            <person name="Foldi C."/>
            <person name="Dima B."/>
            <person name="Sanchez-Garcia M."/>
            <person name="Sanchez-Ramirez S."/>
            <person name="Szollosi G.J."/>
            <person name="Szarkandi J.G."/>
            <person name="Papp V."/>
            <person name="Albert L."/>
            <person name="Andreopoulos W."/>
            <person name="Angelini C."/>
            <person name="Antonin V."/>
            <person name="Barry K.W."/>
            <person name="Bougher N.L."/>
            <person name="Buchanan P."/>
            <person name="Buyck B."/>
            <person name="Bense V."/>
            <person name="Catcheside P."/>
            <person name="Chovatia M."/>
            <person name="Cooper J."/>
            <person name="Damon W."/>
            <person name="Desjardin D."/>
            <person name="Finy P."/>
            <person name="Geml J."/>
            <person name="Haridas S."/>
            <person name="Hughes K."/>
            <person name="Justo A."/>
            <person name="Karasinski D."/>
            <person name="Kautmanova I."/>
            <person name="Kiss B."/>
            <person name="Kocsube S."/>
            <person name="Kotiranta H."/>
            <person name="LaButti K.M."/>
            <person name="Lechner B.E."/>
            <person name="Liimatainen K."/>
            <person name="Lipzen A."/>
            <person name="Lukacs Z."/>
            <person name="Mihaltcheva S."/>
            <person name="Morgado L.N."/>
            <person name="Niskanen T."/>
            <person name="Noordeloos M.E."/>
            <person name="Ohm R.A."/>
            <person name="Ortiz-Santana B."/>
            <person name="Ovrebo C."/>
            <person name="Racz N."/>
            <person name="Riley R."/>
            <person name="Savchenko A."/>
            <person name="Shiryaev A."/>
            <person name="Soop K."/>
            <person name="Spirin V."/>
            <person name="Szebenyi C."/>
            <person name="Tomsovsky M."/>
            <person name="Tulloss R.E."/>
            <person name="Uehling J."/>
            <person name="Grigoriev I.V."/>
            <person name="Vagvolgyi C."/>
            <person name="Papp T."/>
            <person name="Martin F.M."/>
            <person name="Miettinen O."/>
            <person name="Hibbett D.S."/>
            <person name="Nagy L.G."/>
        </authorList>
    </citation>
    <scope>NUCLEOTIDE SEQUENCE [LARGE SCALE GENOMIC DNA]</scope>
    <source>
        <strain evidence="4 5">CBS 309.79</strain>
    </source>
</reference>
<dbReference type="OrthoDB" id="2019572at2759"/>
<dbReference type="Pfam" id="PF09118">
    <property type="entry name" value="GO-like_E_set"/>
    <property type="match status" value="1"/>
</dbReference>
<organism evidence="4 5">
    <name type="scientific">Pterulicium gracile</name>
    <dbReference type="NCBI Taxonomy" id="1884261"/>
    <lineage>
        <taxon>Eukaryota</taxon>
        <taxon>Fungi</taxon>
        <taxon>Dikarya</taxon>
        <taxon>Basidiomycota</taxon>
        <taxon>Agaricomycotina</taxon>
        <taxon>Agaricomycetes</taxon>
        <taxon>Agaricomycetidae</taxon>
        <taxon>Agaricales</taxon>
        <taxon>Pleurotineae</taxon>
        <taxon>Pterulaceae</taxon>
        <taxon>Pterulicium</taxon>
    </lineage>
</organism>
<evidence type="ECO:0000259" key="3">
    <source>
        <dbReference type="Pfam" id="PF09118"/>
    </source>
</evidence>
<dbReference type="AlphaFoldDB" id="A0A5C3QN62"/>
<dbReference type="Gene3D" id="2.60.40.10">
    <property type="entry name" value="Immunoglobulins"/>
    <property type="match status" value="1"/>
</dbReference>
<evidence type="ECO:0000259" key="2">
    <source>
        <dbReference type="Pfam" id="PF07250"/>
    </source>
</evidence>
<feature type="domain" description="Galactose oxidase-like Early set" evidence="3">
    <location>
        <begin position="428"/>
        <end position="526"/>
    </location>
</feature>
<gene>
    <name evidence="4" type="ORF">BDV98DRAFT_611565</name>
</gene>
<dbReference type="SUPFAM" id="SSF50965">
    <property type="entry name" value="Galactose oxidase, central domain"/>
    <property type="match status" value="1"/>
</dbReference>
<dbReference type="STRING" id="1884261.A0A5C3QN62"/>
<dbReference type="InterPro" id="IPR011043">
    <property type="entry name" value="Gal_Oxase/kelch_b-propeller"/>
</dbReference>